<feature type="domain" description="HTH cro/C1-type" evidence="1">
    <location>
        <begin position="17"/>
        <end position="71"/>
    </location>
</feature>
<dbReference type="InterPro" id="IPR001387">
    <property type="entry name" value="Cro/C1-type_HTH"/>
</dbReference>
<comment type="caution">
    <text evidence="2">The sequence shown here is derived from an EMBL/GenBank/DDBJ whole genome shotgun (WGS) entry which is preliminary data.</text>
</comment>
<dbReference type="AlphaFoldDB" id="A0A0F9GFF4"/>
<dbReference type="PROSITE" id="PS50943">
    <property type="entry name" value="HTH_CROC1"/>
    <property type="match status" value="1"/>
</dbReference>
<evidence type="ECO:0000313" key="2">
    <source>
        <dbReference type="EMBL" id="KKL97503.1"/>
    </source>
</evidence>
<dbReference type="CDD" id="cd00093">
    <property type="entry name" value="HTH_XRE"/>
    <property type="match status" value="1"/>
</dbReference>
<protein>
    <recommendedName>
        <fullName evidence="1">HTH cro/C1-type domain-containing protein</fullName>
    </recommendedName>
</protein>
<proteinExistence type="predicted"/>
<reference evidence="2" key="1">
    <citation type="journal article" date="2015" name="Nature">
        <title>Complex archaea that bridge the gap between prokaryotes and eukaryotes.</title>
        <authorList>
            <person name="Spang A."/>
            <person name="Saw J.H."/>
            <person name="Jorgensen S.L."/>
            <person name="Zaremba-Niedzwiedzka K."/>
            <person name="Martijn J."/>
            <person name="Lind A.E."/>
            <person name="van Eijk R."/>
            <person name="Schleper C."/>
            <person name="Guy L."/>
            <person name="Ettema T.J."/>
        </authorList>
    </citation>
    <scope>NUCLEOTIDE SEQUENCE</scope>
</reference>
<dbReference type="Gene3D" id="1.10.260.40">
    <property type="entry name" value="lambda repressor-like DNA-binding domains"/>
    <property type="match status" value="1"/>
</dbReference>
<dbReference type="SMART" id="SM00530">
    <property type="entry name" value="HTH_XRE"/>
    <property type="match status" value="1"/>
</dbReference>
<dbReference type="EMBL" id="LAZR01018154">
    <property type="protein sequence ID" value="KKL97503.1"/>
    <property type="molecule type" value="Genomic_DNA"/>
</dbReference>
<name>A0A0F9GFF4_9ZZZZ</name>
<sequence length="115" mass="13448">MRNQKAQQATREIGMRLRYLRKALELSMQQVAKKLGVSHQQICKYEKGIDRISAGSLTILFEEYRISASDFFNIDIKDGTRIYTKDNSEILDLYEALPTMRHKRIAIEMIESITY</sequence>
<evidence type="ECO:0000259" key="1">
    <source>
        <dbReference type="PROSITE" id="PS50943"/>
    </source>
</evidence>
<dbReference type="SUPFAM" id="SSF47413">
    <property type="entry name" value="lambda repressor-like DNA-binding domains"/>
    <property type="match status" value="1"/>
</dbReference>
<accession>A0A0F9GFF4</accession>
<organism evidence="2">
    <name type="scientific">marine sediment metagenome</name>
    <dbReference type="NCBI Taxonomy" id="412755"/>
    <lineage>
        <taxon>unclassified sequences</taxon>
        <taxon>metagenomes</taxon>
        <taxon>ecological metagenomes</taxon>
    </lineage>
</organism>
<gene>
    <name evidence="2" type="ORF">LCGC14_1833840</name>
</gene>
<dbReference type="Pfam" id="PF01381">
    <property type="entry name" value="HTH_3"/>
    <property type="match status" value="1"/>
</dbReference>
<dbReference type="InterPro" id="IPR010982">
    <property type="entry name" value="Lambda_DNA-bd_dom_sf"/>
</dbReference>
<dbReference type="GO" id="GO:0003677">
    <property type="term" value="F:DNA binding"/>
    <property type="evidence" value="ECO:0007669"/>
    <property type="project" value="InterPro"/>
</dbReference>